<feature type="transmembrane region" description="Helical" evidence="1">
    <location>
        <begin position="58"/>
        <end position="83"/>
    </location>
</feature>
<dbReference type="AlphaFoldDB" id="A0A226EBQ4"/>
<proteinExistence type="predicted"/>
<accession>A0A226EBQ4</accession>
<keyword evidence="1" id="KW-1133">Transmembrane helix</keyword>
<organism evidence="2 3">
    <name type="scientific">Folsomia candida</name>
    <name type="common">Springtail</name>
    <dbReference type="NCBI Taxonomy" id="158441"/>
    <lineage>
        <taxon>Eukaryota</taxon>
        <taxon>Metazoa</taxon>
        <taxon>Ecdysozoa</taxon>
        <taxon>Arthropoda</taxon>
        <taxon>Hexapoda</taxon>
        <taxon>Collembola</taxon>
        <taxon>Entomobryomorpha</taxon>
        <taxon>Isotomoidea</taxon>
        <taxon>Isotomidae</taxon>
        <taxon>Proisotominae</taxon>
        <taxon>Folsomia</taxon>
    </lineage>
</organism>
<name>A0A226EBQ4_FOLCA</name>
<protein>
    <submittedName>
        <fullName evidence="2">Uncharacterized protein</fullName>
    </submittedName>
</protein>
<gene>
    <name evidence="2" type="ORF">Fcan01_10898</name>
</gene>
<evidence type="ECO:0000313" key="3">
    <source>
        <dbReference type="Proteomes" id="UP000198287"/>
    </source>
</evidence>
<evidence type="ECO:0000313" key="2">
    <source>
        <dbReference type="EMBL" id="OXA54584.1"/>
    </source>
</evidence>
<dbReference type="Proteomes" id="UP000198287">
    <property type="component" value="Unassembled WGS sequence"/>
</dbReference>
<feature type="transmembrane region" description="Helical" evidence="1">
    <location>
        <begin position="95"/>
        <end position="120"/>
    </location>
</feature>
<reference evidence="2 3" key="1">
    <citation type="submission" date="2015-12" db="EMBL/GenBank/DDBJ databases">
        <title>The genome of Folsomia candida.</title>
        <authorList>
            <person name="Faddeeva A."/>
            <person name="Derks M.F."/>
            <person name="Anvar Y."/>
            <person name="Smit S."/>
            <person name="Van Straalen N."/>
            <person name="Roelofs D."/>
        </authorList>
    </citation>
    <scope>NUCLEOTIDE SEQUENCE [LARGE SCALE GENOMIC DNA]</scope>
    <source>
        <strain evidence="2 3">VU population</strain>
        <tissue evidence="2">Whole body</tissue>
    </source>
</reference>
<comment type="caution">
    <text evidence="2">The sequence shown here is derived from an EMBL/GenBank/DDBJ whole genome shotgun (WGS) entry which is preliminary data.</text>
</comment>
<sequence length="187" mass="20842">MNLGNLSPRRAGFQAGNPNLRHPKVTTWTARKPENVVKTLRVIQFLQQRCNRVIGPQAVPTTISMFVGTSVLCNYAIISIPVLPCRLVSLLVGKFLGAMMSSMATLFVIFACDVTSKVVISYAKVVRAWKNETTSSYYKKLLKSLRPEGIKVASFMTIQKITTVHTVLAIIRYTGRVLIWLKDKGIN</sequence>
<keyword evidence="3" id="KW-1185">Reference proteome</keyword>
<keyword evidence="1" id="KW-0472">Membrane</keyword>
<evidence type="ECO:0000256" key="1">
    <source>
        <dbReference type="SAM" id="Phobius"/>
    </source>
</evidence>
<dbReference type="EMBL" id="LNIX01000005">
    <property type="protein sequence ID" value="OXA54584.1"/>
    <property type="molecule type" value="Genomic_DNA"/>
</dbReference>
<keyword evidence="1" id="KW-0812">Transmembrane</keyword>